<organism evidence="1 2">
    <name type="scientific">Aspergillus melleus</name>
    <dbReference type="NCBI Taxonomy" id="138277"/>
    <lineage>
        <taxon>Eukaryota</taxon>
        <taxon>Fungi</taxon>
        <taxon>Dikarya</taxon>
        <taxon>Ascomycota</taxon>
        <taxon>Pezizomycotina</taxon>
        <taxon>Eurotiomycetes</taxon>
        <taxon>Eurotiomycetidae</taxon>
        <taxon>Eurotiales</taxon>
        <taxon>Aspergillaceae</taxon>
        <taxon>Aspergillus</taxon>
        <taxon>Aspergillus subgen. Circumdati</taxon>
    </lineage>
</organism>
<dbReference type="Proteomes" id="UP001177260">
    <property type="component" value="Unassembled WGS sequence"/>
</dbReference>
<accession>A0ACC3ALT5</accession>
<evidence type="ECO:0000313" key="1">
    <source>
        <dbReference type="EMBL" id="KAK1138426.1"/>
    </source>
</evidence>
<keyword evidence="2" id="KW-1185">Reference proteome</keyword>
<keyword evidence="1" id="KW-0689">Ribosomal protein</keyword>
<evidence type="ECO:0000313" key="2">
    <source>
        <dbReference type="Proteomes" id="UP001177260"/>
    </source>
</evidence>
<sequence length="217" mass="24358">MADMVIPPIAYNGRCIERTRTTIVPDFAIRYAAETESTQPPNANRQHLVSPGRASPTFKMRTYDDSFSGQKIYPGKGKLYVRGDSKIFRFQNGKSESLFLQRKNPRRIAWTVLYRRQHKKGISEEVAKKRTRRAVKHQRAIVGASLDVIKERRNQRPEARAAARQQAIKDAKDKKAASESKKKAEKAKLAANKGGAQRIQSKQGAKGSAPKVAAKSR</sequence>
<proteinExistence type="predicted"/>
<gene>
    <name evidence="1" type="primary">RPL24</name>
    <name evidence="1" type="ORF">N8T08_002622</name>
</gene>
<dbReference type="EMBL" id="JAOPJF010000151">
    <property type="protein sequence ID" value="KAK1138426.1"/>
    <property type="molecule type" value="Genomic_DNA"/>
</dbReference>
<name>A0ACC3ALT5_9EURO</name>
<comment type="caution">
    <text evidence="1">The sequence shown here is derived from an EMBL/GenBank/DDBJ whole genome shotgun (WGS) entry which is preliminary data.</text>
</comment>
<reference evidence="1 2" key="1">
    <citation type="journal article" date="2023" name="ACS Omega">
        <title>Identification of the Neoaspergillic Acid Biosynthesis Gene Cluster by Establishing an In Vitro CRISPR-Ribonucleoprotein Genetic System in Aspergillus melleus.</title>
        <authorList>
            <person name="Yuan B."/>
            <person name="Grau M.F."/>
            <person name="Murata R.M."/>
            <person name="Torok T."/>
            <person name="Venkateswaran K."/>
            <person name="Stajich J.E."/>
            <person name="Wang C.C.C."/>
        </authorList>
    </citation>
    <scope>NUCLEOTIDE SEQUENCE [LARGE SCALE GENOMIC DNA]</scope>
    <source>
        <strain evidence="1 2">IMV 1140</strain>
    </source>
</reference>
<protein>
    <submittedName>
        <fullName evidence="1">60S ribosomal protein L24</fullName>
    </submittedName>
</protein>
<keyword evidence="1" id="KW-0687">Ribonucleoprotein</keyword>